<name>A0AAD7IY31_9AGAR</name>
<evidence type="ECO:0000256" key="1">
    <source>
        <dbReference type="SAM" id="MobiDB-lite"/>
    </source>
</evidence>
<keyword evidence="2" id="KW-1133">Transmembrane helix</keyword>
<dbReference type="Proteomes" id="UP001215598">
    <property type="component" value="Unassembled WGS sequence"/>
</dbReference>
<reference evidence="3" key="1">
    <citation type="submission" date="2023-03" db="EMBL/GenBank/DDBJ databases">
        <title>Massive genome expansion in bonnet fungi (Mycena s.s.) driven by repeated elements and novel gene families across ecological guilds.</title>
        <authorList>
            <consortium name="Lawrence Berkeley National Laboratory"/>
            <person name="Harder C.B."/>
            <person name="Miyauchi S."/>
            <person name="Viragh M."/>
            <person name="Kuo A."/>
            <person name="Thoen E."/>
            <person name="Andreopoulos B."/>
            <person name="Lu D."/>
            <person name="Skrede I."/>
            <person name="Drula E."/>
            <person name="Henrissat B."/>
            <person name="Morin E."/>
            <person name="Kohler A."/>
            <person name="Barry K."/>
            <person name="LaButti K."/>
            <person name="Morin E."/>
            <person name="Salamov A."/>
            <person name="Lipzen A."/>
            <person name="Mereny Z."/>
            <person name="Hegedus B."/>
            <person name="Baldrian P."/>
            <person name="Stursova M."/>
            <person name="Weitz H."/>
            <person name="Taylor A."/>
            <person name="Grigoriev I.V."/>
            <person name="Nagy L.G."/>
            <person name="Martin F."/>
            <person name="Kauserud H."/>
        </authorList>
    </citation>
    <scope>NUCLEOTIDE SEQUENCE</scope>
    <source>
        <strain evidence="3">CBHHK182m</strain>
    </source>
</reference>
<evidence type="ECO:0000313" key="4">
    <source>
        <dbReference type="Proteomes" id="UP001215598"/>
    </source>
</evidence>
<gene>
    <name evidence="3" type="ORF">B0H16DRAFT_817694</name>
</gene>
<comment type="caution">
    <text evidence="3">The sequence shown here is derived from an EMBL/GenBank/DDBJ whole genome shotgun (WGS) entry which is preliminary data.</text>
</comment>
<evidence type="ECO:0000313" key="3">
    <source>
        <dbReference type="EMBL" id="KAJ7752146.1"/>
    </source>
</evidence>
<keyword evidence="2" id="KW-0472">Membrane</keyword>
<proteinExistence type="predicted"/>
<dbReference type="EMBL" id="JARKIB010000060">
    <property type="protein sequence ID" value="KAJ7752146.1"/>
    <property type="molecule type" value="Genomic_DNA"/>
</dbReference>
<dbReference type="AlphaFoldDB" id="A0AAD7IY31"/>
<organism evidence="3 4">
    <name type="scientific">Mycena metata</name>
    <dbReference type="NCBI Taxonomy" id="1033252"/>
    <lineage>
        <taxon>Eukaryota</taxon>
        <taxon>Fungi</taxon>
        <taxon>Dikarya</taxon>
        <taxon>Basidiomycota</taxon>
        <taxon>Agaricomycotina</taxon>
        <taxon>Agaricomycetes</taxon>
        <taxon>Agaricomycetidae</taxon>
        <taxon>Agaricales</taxon>
        <taxon>Marasmiineae</taxon>
        <taxon>Mycenaceae</taxon>
        <taxon>Mycena</taxon>
    </lineage>
</organism>
<keyword evidence="2" id="KW-0812">Transmembrane</keyword>
<feature type="region of interest" description="Disordered" evidence="1">
    <location>
        <begin position="106"/>
        <end position="151"/>
    </location>
</feature>
<sequence length="207" mass="22352">MPVIPQADHILVSVHLRDATQENKIPVGAMVGGLAGGALLAIICTAGLLLWARALRRAKEQKKEAHRIKTNTRYNALSKPWPTGFRPMLLRPVEARVKFTEKSVIAPRTPSAPKPLRSTKTQLAEQQPMRGVPRLPSTATSASMYSAESAEEHQIRAPTSLILAALGSVEAVFTRASWGDRRAPPHRGSQATSGSAYSQDIGVGMAY</sequence>
<evidence type="ECO:0000256" key="2">
    <source>
        <dbReference type="SAM" id="Phobius"/>
    </source>
</evidence>
<feature type="compositionally biased region" description="Low complexity" evidence="1">
    <location>
        <begin position="137"/>
        <end position="148"/>
    </location>
</feature>
<keyword evidence="4" id="KW-1185">Reference proteome</keyword>
<accession>A0AAD7IY31</accession>
<protein>
    <submittedName>
        <fullName evidence="3">Uncharacterized protein</fullName>
    </submittedName>
</protein>
<feature type="transmembrane region" description="Helical" evidence="2">
    <location>
        <begin position="27"/>
        <end position="52"/>
    </location>
</feature>